<evidence type="ECO:0000256" key="6">
    <source>
        <dbReference type="SAM" id="Coils"/>
    </source>
</evidence>
<keyword evidence="10" id="KW-1185">Reference proteome</keyword>
<evidence type="ECO:0000256" key="1">
    <source>
        <dbReference type="ARBA" id="ARBA00004123"/>
    </source>
</evidence>
<dbReference type="GO" id="GO:0006355">
    <property type="term" value="P:regulation of DNA-templated transcription"/>
    <property type="evidence" value="ECO:0007669"/>
    <property type="project" value="InterPro"/>
</dbReference>
<organism evidence="9 10">
    <name type="scientific">Oldenlandia corymbosa var. corymbosa</name>
    <dbReference type="NCBI Taxonomy" id="529605"/>
    <lineage>
        <taxon>Eukaryota</taxon>
        <taxon>Viridiplantae</taxon>
        <taxon>Streptophyta</taxon>
        <taxon>Embryophyta</taxon>
        <taxon>Tracheophyta</taxon>
        <taxon>Spermatophyta</taxon>
        <taxon>Magnoliopsida</taxon>
        <taxon>eudicotyledons</taxon>
        <taxon>Gunneridae</taxon>
        <taxon>Pentapetalae</taxon>
        <taxon>asterids</taxon>
        <taxon>lamiids</taxon>
        <taxon>Gentianales</taxon>
        <taxon>Rubiaceae</taxon>
        <taxon>Rubioideae</taxon>
        <taxon>Spermacoceae</taxon>
        <taxon>Hedyotis-Oldenlandia complex</taxon>
        <taxon>Oldenlandia</taxon>
    </lineage>
</organism>
<sequence length="256" mass="28782">MAHETAAAAPPPPPSTPAGAGAQPPPLSLEPGFRFHPTDEELVMYYLRRKICGKPFYSQAVSETDVYKTEPWQLGQHSSSKTRDLEWIFHKKGLGPPTGDHYAPFLDEEWDDNNNNNHEPQNGELTPIPIPHHQEIPFIISNREKNKSPMQDDSTLLEFPILQSVETKSYQSSQAGEGSSRTGGGAFDSSNLEKSVPPGFLKFLSNLEQQNLDGIMEREAWRMEAFRAQALVNNFESRIDALNRENEDLRRRVRGG</sequence>
<dbReference type="PROSITE" id="PS51005">
    <property type="entry name" value="NAC"/>
    <property type="match status" value="1"/>
</dbReference>
<feature type="region of interest" description="Disordered" evidence="7">
    <location>
        <begin position="168"/>
        <end position="192"/>
    </location>
</feature>
<dbReference type="Proteomes" id="UP001161247">
    <property type="component" value="Chromosome 9"/>
</dbReference>
<evidence type="ECO:0000313" key="10">
    <source>
        <dbReference type="Proteomes" id="UP001161247"/>
    </source>
</evidence>
<evidence type="ECO:0000259" key="8">
    <source>
        <dbReference type="PROSITE" id="PS51005"/>
    </source>
</evidence>
<keyword evidence="3" id="KW-0238">DNA-binding</keyword>
<evidence type="ECO:0000256" key="3">
    <source>
        <dbReference type="ARBA" id="ARBA00023125"/>
    </source>
</evidence>
<dbReference type="SUPFAM" id="SSF101941">
    <property type="entry name" value="NAC domain"/>
    <property type="match status" value="1"/>
</dbReference>
<name>A0AAV1EGI6_OLDCO</name>
<keyword evidence="2" id="KW-0805">Transcription regulation</keyword>
<feature type="region of interest" description="Disordered" evidence="7">
    <location>
        <begin position="110"/>
        <end position="130"/>
    </location>
</feature>
<dbReference type="PANTHER" id="PTHR31989">
    <property type="entry name" value="NAC DOMAIN-CONTAINING PROTEIN 82-RELATED"/>
    <property type="match status" value="1"/>
</dbReference>
<proteinExistence type="predicted"/>
<accession>A0AAV1EGI6</accession>
<dbReference type="Pfam" id="PF02365">
    <property type="entry name" value="NAM"/>
    <property type="match status" value="1"/>
</dbReference>
<keyword evidence="6" id="KW-0175">Coiled coil</keyword>
<evidence type="ECO:0000256" key="2">
    <source>
        <dbReference type="ARBA" id="ARBA00023015"/>
    </source>
</evidence>
<gene>
    <name evidence="9" type="ORF">OLC1_LOCUS24599</name>
</gene>
<protein>
    <submittedName>
        <fullName evidence="9">OLC1v1020429C1</fullName>
    </submittedName>
</protein>
<feature type="region of interest" description="Disordered" evidence="7">
    <location>
        <begin position="1"/>
        <end position="34"/>
    </location>
</feature>
<evidence type="ECO:0000256" key="5">
    <source>
        <dbReference type="ARBA" id="ARBA00023242"/>
    </source>
</evidence>
<feature type="domain" description="NAC" evidence="8">
    <location>
        <begin position="29"/>
        <end position="178"/>
    </location>
</feature>
<reference evidence="9" key="1">
    <citation type="submission" date="2023-03" db="EMBL/GenBank/DDBJ databases">
        <authorList>
            <person name="Julca I."/>
        </authorList>
    </citation>
    <scope>NUCLEOTIDE SEQUENCE</scope>
</reference>
<evidence type="ECO:0000256" key="4">
    <source>
        <dbReference type="ARBA" id="ARBA00023163"/>
    </source>
</evidence>
<dbReference type="AlphaFoldDB" id="A0AAV1EGI6"/>
<keyword evidence="5" id="KW-0539">Nucleus</keyword>
<evidence type="ECO:0000313" key="9">
    <source>
        <dbReference type="EMBL" id="CAI9118813.1"/>
    </source>
</evidence>
<dbReference type="GO" id="GO:0003677">
    <property type="term" value="F:DNA binding"/>
    <property type="evidence" value="ECO:0007669"/>
    <property type="project" value="UniProtKB-KW"/>
</dbReference>
<dbReference type="GO" id="GO:0005634">
    <property type="term" value="C:nucleus"/>
    <property type="evidence" value="ECO:0007669"/>
    <property type="project" value="UniProtKB-SubCell"/>
</dbReference>
<dbReference type="Gene3D" id="2.170.150.80">
    <property type="entry name" value="NAC domain"/>
    <property type="match status" value="1"/>
</dbReference>
<comment type="subcellular location">
    <subcellularLocation>
        <location evidence="1">Nucleus</location>
    </subcellularLocation>
</comment>
<keyword evidence="4" id="KW-0804">Transcription</keyword>
<feature type="coiled-coil region" evidence="6">
    <location>
        <begin position="225"/>
        <end position="252"/>
    </location>
</feature>
<dbReference type="InterPro" id="IPR036093">
    <property type="entry name" value="NAC_dom_sf"/>
</dbReference>
<dbReference type="EMBL" id="OX459126">
    <property type="protein sequence ID" value="CAI9118813.1"/>
    <property type="molecule type" value="Genomic_DNA"/>
</dbReference>
<feature type="compositionally biased region" description="Polar residues" evidence="7">
    <location>
        <begin position="168"/>
        <end position="180"/>
    </location>
</feature>
<dbReference type="InterPro" id="IPR003441">
    <property type="entry name" value="NAC-dom"/>
</dbReference>
<evidence type="ECO:0000256" key="7">
    <source>
        <dbReference type="SAM" id="MobiDB-lite"/>
    </source>
</evidence>